<dbReference type="InterPro" id="IPR014001">
    <property type="entry name" value="Helicase_ATP-bd"/>
</dbReference>
<dbReference type="CDD" id="cd18791">
    <property type="entry name" value="SF2_C_RHA"/>
    <property type="match status" value="1"/>
</dbReference>
<dbReference type="Gene3D" id="3.40.50.300">
    <property type="entry name" value="P-loop containing nucleotide triphosphate hydrolases"/>
    <property type="match status" value="2"/>
</dbReference>
<evidence type="ECO:0000256" key="6">
    <source>
        <dbReference type="ARBA" id="ARBA00022806"/>
    </source>
</evidence>
<keyword evidence="3" id="KW-0547">Nucleotide-binding</keyword>
<protein>
    <recommendedName>
        <fullName evidence="1">RNA helicase</fullName>
        <ecNumber evidence="1">3.6.4.13</ecNumber>
    </recommendedName>
</protein>
<dbReference type="PROSITE" id="PS51192">
    <property type="entry name" value="HELICASE_ATP_BIND_1"/>
    <property type="match status" value="1"/>
</dbReference>
<dbReference type="GO" id="GO:0005524">
    <property type="term" value="F:ATP binding"/>
    <property type="evidence" value="ECO:0007669"/>
    <property type="project" value="UniProtKB-KW"/>
</dbReference>
<feature type="domain" description="C3H1-type" evidence="11">
    <location>
        <begin position="741"/>
        <end position="767"/>
    </location>
</feature>
<evidence type="ECO:0000256" key="10">
    <source>
        <dbReference type="PROSITE-ProRule" id="PRU00723"/>
    </source>
</evidence>
<keyword evidence="4 10" id="KW-0863">Zinc-finger</keyword>
<dbReference type="Pfam" id="PF00271">
    <property type="entry name" value="Helicase_C"/>
    <property type="match status" value="1"/>
</dbReference>
<dbReference type="InterPro" id="IPR027417">
    <property type="entry name" value="P-loop_NTPase"/>
</dbReference>
<keyword evidence="8" id="KW-0067">ATP-binding</keyword>
<dbReference type="Proteomes" id="UP000504603">
    <property type="component" value="Unplaced"/>
</dbReference>
<dbReference type="RefSeq" id="XP_022155282.1">
    <property type="nucleotide sequence ID" value="XM_022299590.1"/>
</dbReference>
<dbReference type="Pfam" id="PF00642">
    <property type="entry name" value="zf-CCCH"/>
    <property type="match status" value="1"/>
</dbReference>
<accession>A0A6J1DNY1</accession>
<dbReference type="InterPro" id="IPR001650">
    <property type="entry name" value="Helicase_C-like"/>
</dbReference>
<feature type="domain" description="Helicase C-terminal" evidence="13">
    <location>
        <begin position="250"/>
        <end position="435"/>
    </location>
</feature>
<dbReference type="KEGG" id="mcha:111022419"/>
<evidence type="ECO:0000256" key="9">
    <source>
        <dbReference type="ARBA" id="ARBA00047984"/>
    </source>
</evidence>
<dbReference type="GO" id="GO:0003724">
    <property type="term" value="F:RNA helicase activity"/>
    <property type="evidence" value="ECO:0007669"/>
    <property type="project" value="UniProtKB-EC"/>
</dbReference>
<dbReference type="GO" id="GO:0016787">
    <property type="term" value="F:hydrolase activity"/>
    <property type="evidence" value="ECO:0007669"/>
    <property type="project" value="UniProtKB-KW"/>
</dbReference>
<evidence type="ECO:0000259" key="11">
    <source>
        <dbReference type="PROSITE" id="PS50103"/>
    </source>
</evidence>
<dbReference type="EC" id="3.6.4.13" evidence="1"/>
<organism evidence="14 15">
    <name type="scientific">Momordica charantia</name>
    <name type="common">Bitter gourd</name>
    <name type="synonym">Balsam pear</name>
    <dbReference type="NCBI Taxonomy" id="3673"/>
    <lineage>
        <taxon>Eukaryota</taxon>
        <taxon>Viridiplantae</taxon>
        <taxon>Streptophyta</taxon>
        <taxon>Embryophyta</taxon>
        <taxon>Tracheophyta</taxon>
        <taxon>Spermatophyta</taxon>
        <taxon>Magnoliopsida</taxon>
        <taxon>eudicotyledons</taxon>
        <taxon>Gunneridae</taxon>
        <taxon>Pentapetalae</taxon>
        <taxon>rosids</taxon>
        <taxon>fabids</taxon>
        <taxon>Cucurbitales</taxon>
        <taxon>Cucurbitaceae</taxon>
        <taxon>Momordiceae</taxon>
        <taxon>Momordica</taxon>
    </lineage>
</organism>
<dbReference type="SMART" id="SM00490">
    <property type="entry name" value="HELICc"/>
    <property type="match status" value="1"/>
</dbReference>
<dbReference type="GeneID" id="111022419"/>
<dbReference type="PANTHER" id="PTHR18934">
    <property type="entry name" value="ATP-DEPENDENT RNA HELICASE"/>
    <property type="match status" value="1"/>
</dbReference>
<evidence type="ECO:0000256" key="4">
    <source>
        <dbReference type="ARBA" id="ARBA00022771"/>
    </source>
</evidence>
<dbReference type="CDD" id="cd17917">
    <property type="entry name" value="DEXHc_RHA-like"/>
    <property type="match status" value="1"/>
</dbReference>
<dbReference type="SMART" id="SM00487">
    <property type="entry name" value="DEXDc"/>
    <property type="match status" value="1"/>
</dbReference>
<sequence length="1030" mass="116682">MASPSPSSSSSSPPFNFSALPVMSLKERIVEKIRQNRVTLIVGETGCGKSSQIPQFLLEEDMGPIICTQPRRFAVVAIANMVARARNCNMGDEVGYHIGHSKHSSERSKIVFKTAGVLLEEMRDRGLNALNYKVIVLDEVHERSVESDLVLVCVKQFLSKNHDLRVVLMSATADIGRYRDYFKDLGRGERVEVLAIPSSNQKTFFERKVSYLEEVIELLGIGSDLQSPRYCNGTSLSTSAADIRPEVHKLIHNLLLHIHKNEPDIEKSILIFLPTYYSLEQQWDLLKSHSSFKVYILHSSIDIEQALTAMKIWKSRRKVILATNIAESSVTIPKVAYVIDSCRALQVYWDNNQKKDSAQVVWISKSQAEQRRGRTGRTCDGQVYRLVTRSFYQNFEDFERPAILRLSLRQQVLLICSTESKAINDPIVLLQKTLDPPDCYVVEDALNLLVHMKALKKSPRGRYEPTYYGSLLASFSLSFDSSVLILKFGDIGMLHEGILLGILMDTQPLPVLRPFGDNNLVFLNYLLFGCPRLIYACDLINFGRYWIQYAEHIKCYFDGESIDTIPLGFKEMAFMGNLHAFHFWEKVYKDKIRVEYLSKLVKPGKMQASTSPPSKNEEEWCSSHSLVHSSLNHVAEMYEDIVHTLHQFRPKFLGMCDTLRSSYNPTQFQHSCILKCLGNGDDQSSESRTCVSQPYVGTSYAQTNQVAGKLADVIKQMKVMYAKEPNNQPLNSMNGGFDDHNGTSLCVFFVNGSCNRGNQCVFSHSLQAQRATCKFFFSLQGCRNGSSCYFSHDQSPSDSFSLKSTLCLPEDEAAHASTFEKYFPKSEGCILVMDDSGFQFSSNLARHCDPSKIICTTSLPHSSTYDASLNDARKFWDLSDPYETIISKAGKNLIPWYEVKCIMWFPRFASSKENLDIEKILLQKFFDLLAIRMLADSLHGVSVVLTMNNIRFSQLQVEKLGRYSFFLLTESFPYDEASFGELPDKVTTKKPMLASRPISYVFNLRPPSSVQFGTYRATLRQSLCDIEKGT</sequence>
<dbReference type="Gene3D" id="4.10.1000.10">
    <property type="entry name" value="Zinc finger, CCCH-type"/>
    <property type="match status" value="1"/>
</dbReference>
<dbReference type="SUPFAM" id="SSF52540">
    <property type="entry name" value="P-loop containing nucleoside triphosphate hydrolases"/>
    <property type="match status" value="1"/>
</dbReference>
<evidence type="ECO:0000256" key="5">
    <source>
        <dbReference type="ARBA" id="ARBA00022801"/>
    </source>
</evidence>
<dbReference type="InterPro" id="IPR000571">
    <property type="entry name" value="Znf_CCCH"/>
</dbReference>
<keyword evidence="2 10" id="KW-0479">Metal-binding</keyword>
<feature type="zinc finger region" description="C3H1-type" evidence="10">
    <location>
        <begin position="741"/>
        <end position="767"/>
    </location>
</feature>
<keyword evidence="14" id="KW-1185">Reference proteome</keyword>
<reference evidence="15" key="1">
    <citation type="submission" date="2025-08" db="UniProtKB">
        <authorList>
            <consortium name="RefSeq"/>
        </authorList>
    </citation>
    <scope>IDENTIFICATION</scope>
    <source>
        <strain evidence="15">OHB3-1</strain>
    </source>
</reference>
<dbReference type="InterPro" id="IPR011545">
    <property type="entry name" value="DEAD/DEAH_box_helicase_dom"/>
</dbReference>
<dbReference type="Pfam" id="PF00270">
    <property type="entry name" value="DEAD"/>
    <property type="match status" value="1"/>
</dbReference>
<comment type="catalytic activity">
    <reaction evidence="9">
        <text>ATP + H2O = ADP + phosphate + H(+)</text>
        <dbReference type="Rhea" id="RHEA:13065"/>
        <dbReference type="ChEBI" id="CHEBI:15377"/>
        <dbReference type="ChEBI" id="CHEBI:15378"/>
        <dbReference type="ChEBI" id="CHEBI:30616"/>
        <dbReference type="ChEBI" id="CHEBI:43474"/>
        <dbReference type="ChEBI" id="CHEBI:456216"/>
        <dbReference type="EC" id="3.6.4.13"/>
    </reaction>
</comment>
<evidence type="ECO:0000256" key="7">
    <source>
        <dbReference type="ARBA" id="ARBA00022833"/>
    </source>
</evidence>
<feature type="domain" description="Helicase ATP-binding" evidence="12">
    <location>
        <begin position="30"/>
        <end position="191"/>
    </location>
</feature>
<dbReference type="InterPro" id="IPR036855">
    <property type="entry name" value="Znf_CCCH_sf"/>
</dbReference>
<evidence type="ECO:0000256" key="1">
    <source>
        <dbReference type="ARBA" id="ARBA00012552"/>
    </source>
</evidence>
<evidence type="ECO:0000259" key="12">
    <source>
        <dbReference type="PROSITE" id="PS51192"/>
    </source>
</evidence>
<dbReference type="AlphaFoldDB" id="A0A6J1DNY1"/>
<keyword evidence="5" id="KW-0378">Hydrolase</keyword>
<feature type="zinc finger region" description="C3H1-type" evidence="10">
    <location>
        <begin position="768"/>
        <end position="795"/>
    </location>
</feature>
<gene>
    <name evidence="15" type="primary">LOC111022419</name>
</gene>
<keyword evidence="6 15" id="KW-0347">Helicase</keyword>
<dbReference type="GO" id="GO:0003723">
    <property type="term" value="F:RNA binding"/>
    <property type="evidence" value="ECO:0007669"/>
    <property type="project" value="TreeGrafter"/>
</dbReference>
<dbReference type="PROSITE" id="PS50103">
    <property type="entry name" value="ZF_C3H1"/>
    <property type="match status" value="2"/>
</dbReference>
<evidence type="ECO:0000259" key="13">
    <source>
        <dbReference type="PROSITE" id="PS51194"/>
    </source>
</evidence>
<keyword evidence="7 10" id="KW-0862">Zinc</keyword>
<proteinExistence type="predicted"/>
<dbReference type="SMART" id="SM00356">
    <property type="entry name" value="ZnF_C3H1"/>
    <property type="match status" value="2"/>
</dbReference>
<dbReference type="OrthoDB" id="66977at2759"/>
<evidence type="ECO:0000256" key="8">
    <source>
        <dbReference type="ARBA" id="ARBA00022840"/>
    </source>
</evidence>
<name>A0A6J1DNY1_MOMCH</name>
<dbReference type="SUPFAM" id="SSF90229">
    <property type="entry name" value="CCCH zinc finger"/>
    <property type="match status" value="2"/>
</dbReference>
<evidence type="ECO:0000313" key="14">
    <source>
        <dbReference type="Proteomes" id="UP000504603"/>
    </source>
</evidence>
<dbReference type="PROSITE" id="PS51194">
    <property type="entry name" value="HELICASE_CTER"/>
    <property type="match status" value="1"/>
</dbReference>
<evidence type="ECO:0000256" key="2">
    <source>
        <dbReference type="ARBA" id="ARBA00022723"/>
    </source>
</evidence>
<feature type="domain" description="C3H1-type" evidence="11">
    <location>
        <begin position="768"/>
        <end position="795"/>
    </location>
</feature>
<evidence type="ECO:0000313" key="15">
    <source>
        <dbReference type="RefSeq" id="XP_022155282.1"/>
    </source>
</evidence>
<dbReference type="PANTHER" id="PTHR18934:SF221">
    <property type="entry name" value="ATP-DEPENDENT RNA HELICASE DHX34-RELATED"/>
    <property type="match status" value="1"/>
</dbReference>
<evidence type="ECO:0000256" key="3">
    <source>
        <dbReference type="ARBA" id="ARBA00022741"/>
    </source>
</evidence>
<dbReference type="GO" id="GO:0008270">
    <property type="term" value="F:zinc ion binding"/>
    <property type="evidence" value="ECO:0007669"/>
    <property type="project" value="UniProtKB-KW"/>
</dbReference>